<evidence type="ECO:0000313" key="4">
    <source>
        <dbReference type="Proteomes" id="UP001501079"/>
    </source>
</evidence>
<dbReference type="PANTHER" id="PTHR43415:SF3">
    <property type="entry name" value="GNAT-FAMILY ACETYLTRANSFERASE"/>
    <property type="match status" value="1"/>
</dbReference>
<dbReference type="EMBL" id="BAABBW010000001">
    <property type="protein sequence ID" value="GAA4168544.1"/>
    <property type="molecule type" value="Genomic_DNA"/>
</dbReference>
<dbReference type="InterPro" id="IPR000182">
    <property type="entry name" value="GNAT_dom"/>
</dbReference>
<protein>
    <submittedName>
        <fullName evidence="3">GNAT family protein</fullName>
    </submittedName>
</protein>
<dbReference type="PANTHER" id="PTHR43415">
    <property type="entry name" value="SPERMIDINE N(1)-ACETYLTRANSFERASE"/>
    <property type="match status" value="1"/>
</dbReference>
<feature type="domain" description="N-acetyltransferase" evidence="2">
    <location>
        <begin position="36"/>
        <end position="202"/>
    </location>
</feature>
<proteinExistence type="predicted"/>
<dbReference type="Pfam" id="PF13302">
    <property type="entry name" value="Acetyltransf_3"/>
    <property type="match status" value="1"/>
</dbReference>
<dbReference type="SUPFAM" id="SSF55729">
    <property type="entry name" value="Acyl-CoA N-acyltransferases (Nat)"/>
    <property type="match status" value="1"/>
</dbReference>
<sequence>MSDKDPHAAHEPSPGGLATPEHASEYGSAVLTGARVRLRAAEPADLERLASWYRDAEFTVLQSETFQIASQAETVEQMKKWFSNDGVRGGGNFAVESLDSGEVVGGVNIWGGRLPERAGTLAIQIGGPFVGKGFGTDALRVAVDFAFRELGLNRLQLTVAAFNSRGIKAYQKAGFVVEGRRRQATFHDGRFHDQLLMAILFEEWAGSRG</sequence>
<feature type="compositionally biased region" description="Basic and acidic residues" evidence="1">
    <location>
        <begin position="1"/>
        <end position="10"/>
    </location>
</feature>
<organism evidence="3 4">
    <name type="scientific">Gryllotalpicola koreensis</name>
    <dbReference type="NCBI Taxonomy" id="993086"/>
    <lineage>
        <taxon>Bacteria</taxon>
        <taxon>Bacillati</taxon>
        <taxon>Actinomycetota</taxon>
        <taxon>Actinomycetes</taxon>
        <taxon>Micrococcales</taxon>
        <taxon>Microbacteriaceae</taxon>
        <taxon>Gryllotalpicola</taxon>
    </lineage>
</organism>
<gene>
    <name evidence="3" type="ORF">GCM10022287_03700</name>
</gene>
<comment type="caution">
    <text evidence="3">The sequence shown here is derived from an EMBL/GenBank/DDBJ whole genome shotgun (WGS) entry which is preliminary data.</text>
</comment>
<evidence type="ECO:0000256" key="1">
    <source>
        <dbReference type="SAM" id="MobiDB-lite"/>
    </source>
</evidence>
<reference evidence="4" key="1">
    <citation type="journal article" date="2019" name="Int. J. Syst. Evol. Microbiol.">
        <title>The Global Catalogue of Microorganisms (GCM) 10K type strain sequencing project: providing services to taxonomists for standard genome sequencing and annotation.</title>
        <authorList>
            <consortium name="The Broad Institute Genomics Platform"/>
            <consortium name="The Broad Institute Genome Sequencing Center for Infectious Disease"/>
            <person name="Wu L."/>
            <person name="Ma J."/>
        </authorList>
    </citation>
    <scope>NUCLEOTIDE SEQUENCE [LARGE SCALE GENOMIC DNA]</scope>
    <source>
        <strain evidence="4">JCM 17591</strain>
    </source>
</reference>
<feature type="region of interest" description="Disordered" evidence="1">
    <location>
        <begin position="1"/>
        <end position="22"/>
    </location>
</feature>
<dbReference type="Gene3D" id="3.40.630.30">
    <property type="match status" value="1"/>
</dbReference>
<keyword evidence="4" id="KW-1185">Reference proteome</keyword>
<accession>A0ABP7ZRB8</accession>
<dbReference type="PROSITE" id="PS51186">
    <property type="entry name" value="GNAT"/>
    <property type="match status" value="1"/>
</dbReference>
<name>A0ABP7ZRB8_9MICO</name>
<evidence type="ECO:0000313" key="3">
    <source>
        <dbReference type="EMBL" id="GAA4168544.1"/>
    </source>
</evidence>
<evidence type="ECO:0000259" key="2">
    <source>
        <dbReference type="PROSITE" id="PS51186"/>
    </source>
</evidence>
<dbReference type="InterPro" id="IPR016181">
    <property type="entry name" value="Acyl_CoA_acyltransferase"/>
</dbReference>
<dbReference type="RefSeq" id="WP_344751565.1">
    <property type="nucleotide sequence ID" value="NZ_BAABBW010000001.1"/>
</dbReference>
<dbReference type="Proteomes" id="UP001501079">
    <property type="component" value="Unassembled WGS sequence"/>
</dbReference>